<feature type="domain" description="Myosin motor" evidence="7">
    <location>
        <begin position="65"/>
        <end position="309"/>
    </location>
</feature>
<keyword evidence="3 5" id="KW-0518">Myosin</keyword>
<reference evidence="8" key="1">
    <citation type="submission" date="2024-01" db="EMBL/GenBank/DDBJ databases">
        <title>GRCr8: a new rat reference genome assembly contstructed from accurate long reads and long range scaffolding.</title>
        <authorList>
            <person name="Doris P.A."/>
            <person name="Kalbfleisch T."/>
            <person name="Li K."/>
            <person name="Howe K."/>
            <person name="Wood J."/>
        </authorList>
    </citation>
    <scope>NUCLEOTIDE SEQUENCE [LARGE SCALE GENOMIC DNA]</scope>
    <source>
        <strain evidence="8">Brown Norway</strain>
    </source>
</reference>
<keyword evidence="2 5" id="KW-0067">ATP-binding</keyword>
<keyword evidence="4 5" id="KW-0505">Motor protein</keyword>
<evidence type="ECO:0000256" key="5">
    <source>
        <dbReference type="PROSITE-ProRule" id="PRU00782"/>
    </source>
</evidence>
<comment type="caution">
    <text evidence="5">Lacks conserved residue(s) required for the propagation of feature annotation.</text>
</comment>
<comment type="similarity">
    <text evidence="5">Belongs to the TRAFAC class myosin-kinesin ATPase superfamily. Myosin family.</text>
</comment>
<reference evidence="8" key="2">
    <citation type="submission" date="2025-08" db="UniProtKB">
        <authorList>
            <consortium name="Ensembl"/>
        </authorList>
    </citation>
    <scope>IDENTIFICATION</scope>
    <source>
        <strain evidence="8">Brown Norway</strain>
    </source>
</reference>
<dbReference type="CDD" id="cd10224">
    <property type="entry name" value="ASKHA_NBD_actin"/>
    <property type="match status" value="1"/>
</dbReference>
<dbReference type="Gene3D" id="3.90.640.10">
    <property type="entry name" value="Actin, Chain A, domain 4"/>
    <property type="match status" value="1"/>
</dbReference>
<dbReference type="InterPro" id="IPR036961">
    <property type="entry name" value="Kinesin_motor_dom_sf"/>
</dbReference>
<dbReference type="SUPFAM" id="SSF52540">
    <property type="entry name" value="P-loop containing nucleoside triphosphate hydrolases"/>
    <property type="match status" value="1"/>
</dbReference>
<evidence type="ECO:0000313" key="9">
    <source>
        <dbReference type="Proteomes" id="UP000002494"/>
    </source>
</evidence>
<dbReference type="PRINTS" id="PR00190">
    <property type="entry name" value="ACTIN"/>
</dbReference>
<feature type="binding site" evidence="5">
    <location>
        <begin position="158"/>
        <end position="165"/>
    </location>
    <ligand>
        <name>ATP</name>
        <dbReference type="ChEBI" id="CHEBI:30616"/>
    </ligand>
</feature>
<dbReference type="Ensembl" id="ENSRNOT00000143644.1">
    <property type="protein sequence ID" value="ENSRNOP00000107158.1"/>
    <property type="gene ID" value="ENSRNOG00000015035.9"/>
</dbReference>
<dbReference type="PROSITE" id="PS00432">
    <property type="entry name" value="ACTINS_2"/>
    <property type="match status" value="1"/>
</dbReference>
<evidence type="ECO:0000256" key="6">
    <source>
        <dbReference type="RuleBase" id="RU000487"/>
    </source>
</evidence>
<dbReference type="GeneTree" id="ENSGT00940000157247"/>
<protein>
    <submittedName>
        <fullName evidence="8">Myosin VIIb</fullName>
    </submittedName>
</protein>
<dbReference type="Pfam" id="PF00022">
    <property type="entry name" value="Actin"/>
    <property type="match status" value="1"/>
</dbReference>
<reference evidence="8" key="3">
    <citation type="submission" date="2025-09" db="UniProtKB">
        <authorList>
            <consortium name="Ensembl"/>
        </authorList>
    </citation>
    <scope>IDENTIFICATION</scope>
    <source>
        <strain evidence="8">Brown Norway</strain>
    </source>
</reference>
<dbReference type="InterPro" id="IPR004000">
    <property type="entry name" value="Actin"/>
</dbReference>
<dbReference type="Gene3D" id="3.40.850.10">
    <property type="entry name" value="Kinesin motor domain"/>
    <property type="match status" value="1"/>
</dbReference>
<dbReference type="SUPFAM" id="SSF53067">
    <property type="entry name" value="Actin-like ATPase domain"/>
    <property type="match status" value="2"/>
</dbReference>
<dbReference type="Pfam" id="PF24123">
    <property type="entry name" value="Myosin_VII_N"/>
    <property type="match status" value="1"/>
</dbReference>
<name>A0ABK0LXJ4_RAT</name>
<dbReference type="Proteomes" id="UP000002494">
    <property type="component" value="Chromosome 18"/>
</dbReference>
<organism evidence="8 9">
    <name type="scientific">Rattus norvegicus</name>
    <name type="common">Rat</name>
    <dbReference type="NCBI Taxonomy" id="10116"/>
    <lineage>
        <taxon>Eukaryota</taxon>
        <taxon>Metazoa</taxon>
        <taxon>Chordata</taxon>
        <taxon>Craniata</taxon>
        <taxon>Vertebrata</taxon>
        <taxon>Euteleostomi</taxon>
        <taxon>Mammalia</taxon>
        <taxon>Eutheria</taxon>
        <taxon>Euarchontoglires</taxon>
        <taxon>Glires</taxon>
        <taxon>Rodentia</taxon>
        <taxon>Myomorpha</taxon>
        <taxon>Muroidea</taxon>
        <taxon>Muridae</taxon>
        <taxon>Murinae</taxon>
        <taxon>Rattus</taxon>
    </lineage>
</organism>
<keyword evidence="1 5" id="KW-0547">Nucleotide-binding</keyword>
<dbReference type="InterPro" id="IPR004001">
    <property type="entry name" value="Actin_CS"/>
</dbReference>
<evidence type="ECO:0000256" key="1">
    <source>
        <dbReference type="ARBA" id="ARBA00022741"/>
    </source>
</evidence>
<evidence type="ECO:0000259" key="7">
    <source>
        <dbReference type="PROSITE" id="PS51456"/>
    </source>
</evidence>
<dbReference type="InterPro" id="IPR057130">
    <property type="entry name" value="Myosin_VII_N"/>
</dbReference>
<keyword evidence="9" id="KW-1185">Reference proteome</keyword>
<dbReference type="RGD" id="1561153">
    <property type="gene designation" value="Myo7b"/>
</dbReference>
<evidence type="ECO:0000256" key="4">
    <source>
        <dbReference type="ARBA" id="ARBA00023175"/>
    </source>
</evidence>
<dbReference type="Pfam" id="PF00063">
    <property type="entry name" value="Myosin_head"/>
    <property type="match status" value="1"/>
</dbReference>
<dbReference type="InterPro" id="IPR043129">
    <property type="entry name" value="ATPase_NBD"/>
</dbReference>
<dbReference type="PROSITE" id="PS01132">
    <property type="entry name" value="ACTINS_ACT_LIKE"/>
    <property type="match status" value="1"/>
</dbReference>
<proteinExistence type="inferred from homology"/>
<dbReference type="PROSITE" id="PS00406">
    <property type="entry name" value="ACTINS_1"/>
    <property type="match status" value="1"/>
</dbReference>
<evidence type="ECO:0000313" key="8">
    <source>
        <dbReference type="Ensembl" id="ENSRNOP00000107158.1"/>
    </source>
</evidence>
<dbReference type="Gene3D" id="1.10.10.820">
    <property type="match status" value="1"/>
</dbReference>
<dbReference type="InterPro" id="IPR027417">
    <property type="entry name" value="P-loop_NTPase"/>
</dbReference>
<dbReference type="Gene3D" id="3.30.420.40">
    <property type="match status" value="2"/>
</dbReference>
<sequence length="656" mass="73729">MSVFRLGDHVWLDPPSSNKTGVAIGGIVKETKLGKTLIEDDEGKEHWISAEDLSTLRPMHPNSAQGVDDMIRLGDLNEAGVVHNLLIRYQQHKIYTYTGSILVAVNPFQMLPLYTLEQVQIYYSRHMGELPPHVFAIANSCYFNMKKNKRDQCCIISGESGAGKTETTKLILQFLATVSGQHSWIEQQVLEANPILEAFGNAKTIRNDNSSRFGKYIDIHFNSSGVIEGASIEHFLLEKSRVCRQAAEERNYHIFYCMLMGMSLEEKNMLGLGMPSEYHYLTMGNCTSYEGLSDAKDYAHVRSAMKILQAVFPSIVGRPRHQGVMVGMGQKDSYVGDEAQSKRGILTLKYPNEHGIVTNWDDMEKIWHHTFYNELRVAPEEHPVLLTEAPLNPKANREKMTQIMFETFNTPAMYVAIQAVLSLYASGRTTGIVMDSGDGVTHTVPIYEGYALPHAILRLDLAGRDLTDYLMKILTERGYSFTTTAEREIVRDIKEKLCYVALDFEQEMATAASSSSLEKSYELPDGQVITIGNERFRCPEALFQPSFLGMESCGIHETTFNSIMKCDVDIRKDLYANTVLSGGTTMYPGIADRMQKEITALAPSTMKIKIIAPPERKYSVWIGGSILASLSTFQQMWISKQEYDESGPSIVHRKCF</sequence>
<evidence type="ECO:0000256" key="3">
    <source>
        <dbReference type="ARBA" id="ARBA00023123"/>
    </source>
</evidence>
<dbReference type="SMART" id="SM00268">
    <property type="entry name" value="ACTIN"/>
    <property type="match status" value="1"/>
</dbReference>
<dbReference type="InterPro" id="IPR020902">
    <property type="entry name" value="Actin/actin-like_CS"/>
</dbReference>
<evidence type="ECO:0000256" key="2">
    <source>
        <dbReference type="ARBA" id="ARBA00022840"/>
    </source>
</evidence>
<dbReference type="InterPro" id="IPR001609">
    <property type="entry name" value="Myosin_head_motor_dom-like"/>
</dbReference>
<dbReference type="PROSITE" id="PS51456">
    <property type="entry name" value="MYOSIN_MOTOR"/>
    <property type="match status" value="1"/>
</dbReference>
<comment type="similarity">
    <text evidence="6">Belongs to the actin family.</text>
</comment>
<keyword evidence="5" id="KW-0009">Actin-binding</keyword>
<gene>
    <name evidence="8" type="primary">Myo7b</name>
</gene>
<accession>A0ABK0LXJ4</accession>
<dbReference type="PANTHER" id="PTHR11937">
    <property type="entry name" value="ACTIN"/>
    <property type="match status" value="1"/>
</dbReference>
<dbReference type="SMART" id="SM00242">
    <property type="entry name" value="MYSc"/>
    <property type="match status" value="1"/>
</dbReference>